<protein>
    <submittedName>
        <fullName evidence="1">Uncharacterized protein</fullName>
    </submittedName>
</protein>
<evidence type="ECO:0000313" key="2">
    <source>
        <dbReference type="Proteomes" id="UP000475582"/>
    </source>
</evidence>
<dbReference type="OrthoDB" id="8777575at2"/>
<name>A0A6L6PT91_9BURK</name>
<dbReference type="EMBL" id="WNKY01000079">
    <property type="protein sequence ID" value="MTV41897.1"/>
    <property type="molecule type" value="Genomic_DNA"/>
</dbReference>
<organism evidence="1 2">
    <name type="scientific">Duganella radicis</name>
    <dbReference type="NCBI Taxonomy" id="551988"/>
    <lineage>
        <taxon>Bacteria</taxon>
        <taxon>Pseudomonadati</taxon>
        <taxon>Pseudomonadota</taxon>
        <taxon>Betaproteobacteria</taxon>
        <taxon>Burkholderiales</taxon>
        <taxon>Oxalobacteraceae</taxon>
        <taxon>Telluria group</taxon>
        <taxon>Duganella</taxon>
    </lineage>
</organism>
<dbReference type="AlphaFoldDB" id="A0A6L6PT91"/>
<reference evidence="1 2" key="1">
    <citation type="submission" date="2019-11" db="EMBL/GenBank/DDBJ databases">
        <title>Type strains purchased from KCTC, JCM and DSMZ.</title>
        <authorList>
            <person name="Lu H."/>
        </authorList>
    </citation>
    <scope>NUCLEOTIDE SEQUENCE [LARGE SCALE GENOMIC DNA]</scope>
    <source>
        <strain evidence="1 2">KCTC 22382</strain>
    </source>
</reference>
<proteinExistence type="predicted"/>
<dbReference type="RefSeq" id="WP_155468334.1">
    <property type="nucleotide sequence ID" value="NZ_WNKY01000079.1"/>
</dbReference>
<accession>A0A6L6PT91</accession>
<evidence type="ECO:0000313" key="1">
    <source>
        <dbReference type="EMBL" id="MTV41897.1"/>
    </source>
</evidence>
<sequence length="49" mass="5838">MSDTTFALGGMRIWEAHGDKQQRIDRAVWLCEFDIKERELSKREARTVR</sequence>
<comment type="caution">
    <text evidence="1">The sequence shown here is derived from an EMBL/GenBank/DDBJ whole genome shotgun (WGS) entry which is preliminary data.</text>
</comment>
<dbReference type="Proteomes" id="UP000475582">
    <property type="component" value="Unassembled WGS sequence"/>
</dbReference>
<keyword evidence="2" id="KW-1185">Reference proteome</keyword>
<gene>
    <name evidence="1" type="ORF">GM676_30565</name>
</gene>